<proteinExistence type="predicted"/>
<dbReference type="Proteomes" id="UP001244341">
    <property type="component" value="Chromosome 1b"/>
</dbReference>
<feature type="transmembrane region" description="Helical" evidence="5">
    <location>
        <begin position="71"/>
        <end position="89"/>
    </location>
</feature>
<sequence length="282" mass="29720">MLDGQTIWWPLLLSTLAGLSTTIGAVLAISRTPDESFLAFLLGTAMGVMATVSGAELWWHKAVQRQDWLGVSLAVAAGAAAFALLDPLLPKPPEPQQLLLHEADKQVEPDAVLQLRLSSQAEVKLATGLRAHHSGLMRLGLLMAITMSLHNLPEGCAVAFSAFTDFGATMALAIAVHNIPEGLIIAVPVYAATNSKTKAIALAAASGLSEPIGALFALFVLRPFVSSLERLDYVLAAVGGVMLAVCGLELWPEARKCKQDVRMLQGVLLGAVAMGWTLLVGV</sequence>
<protein>
    <submittedName>
        <fullName evidence="6">Uncharacterized protein</fullName>
    </submittedName>
</protein>
<feature type="transmembrane region" description="Helical" evidence="5">
    <location>
        <begin position="233"/>
        <end position="251"/>
    </location>
</feature>
<comment type="subcellular location">
    <subcellularLocation>
        <location evidence="1">Membrane</location>
        <topology evidence="1">Multi-pass membrane protein</topology>
    </subcellularLocation>
</comment>
<accession>A0ABY8TIT8</accession>
<keyword evidence="4 5" id="KW-0472">Membrane</keyword>
<dbReference type="PANTHER" id="PTHR11040:SF205">
    <property type="entry name" value="ZINC TRANSPORTER ZUPT"/>
    <property type="match status" value="1"/>
</dbReference>
<keyword evidence="3 5" id="KW-1133">Transmembrane helix</keyword>
<reference evidence="6 7" key="1">
    <citation type="submission" date="2023-05" db="EMBL/GenBank/DDBJ databases">
        <title>A 100% complete, gapless, phased diploid assembly of the Scenedesmus obliquus UTEX 3031 genome.</title>
        <authorList>
            <person name="Biondi T.C."/>
            <person name="Hanschen E.R."/>
            <person name="Kwon T."/>
            <person name="Eng W."/>
            <person name="Kruse C.P.S."/>
            <person name="Koehler S.I."/>
            <person name="Kunde Y."/>
            <person name="Gleasner C.D."/>
            <person name="You Mak K.T."/>
            <person name="Polle J."/>
            <person name="Hovde B.T."/>
            <person name="Starkenburg S.R."/>
        </authorList>
    </citation>
    <scope>NUCLEOTIDE SEQUENCE [LARGE SCALE GENOMIC DNA]</scope>
    <source>
        <strain evidence="6 7">DOE0152z</strain>
    </source>
</reference>
<evidence type="ECO:0000256" key="5">
    <source>
        <dbReference type="SAM" id="Phobius"/>
    </source>
</evidence>
<dbReference type="PANTHER" id="PTHR11040">
    <property type="entry name" value="ZINC/IRON TRANSPORTER"/>
    <property type="match status" value="1"/>
</dbReference>
<organism evidence="6 7">
    <name type="scientific">Tetradesmus obliquus</name>
    <name type="common">Green alga</name>
    <name type="synonym">Acutodesmus obliquus</name>
    <dbReference type="NCBI Taxonomy" id="3088"/>
    <lineage>
        <taxon>Eukaryota</taxon>
        <taxon>Viridiplantae</taxon>
        <taxon>Chlorophyta</taxon>
        <taxon>core chlorophytes</taxon>
        <taxon>Chlorophyceae</taxon>
        <taxon>CS clade</taxon>
        <taxon>Sphaeropleales</taxon>
        <taxon>Scenedesmaceae</taxon>
        <taxon>Tetradesmus</taxon>
    </lineage>
</organism>
<evidence type="ECO:0000313" key="7">
    <source>
        <dbReference type="Proteomes" id="UP001244341"/>
    </source>
</evidence>
<dbReference type="InterPro" id="IPR003689">
    <property type="entry name" value="ZIP"/>
</dbReference>
<feature type="transmembrane region" description="Helical" evidence="5">
    <location>
        <begin position="199"/>
        <end position="221"/>
    </location>
</feature>
<evidence type="ECO:0000256" key="2">
    <source>
        <dbReference type="ARBA" id="ARBA00022692"/>
    </source>
</evidence>
<evidence type="ECO:0000256" key="1">
    <source>
        <dbReference type="ARBA" id="ARBA00004141"/>
    </source>
</evidence>
<evidence type="ECO:0000256" key="4">
    <source>
        <dbReference type="ARBA" id="ARBA00023136"/>
    </source>
</evidence>
<gene>
    <name evidence="6" type="ORF">OEZ85_008352</name>
</gene>
<dbReference type="EMBL" id="CP126208">
    <property type="protein sequence ID" value="WIA08935.1"/>
    <property type="molecule type" value="Genomic_DNA"/>
</dbReference>
<feature type="transmembrane region" description="Helical" evidence="5">
    <location>
        <begin position="169"/>
        <end position="192"/>
    </location>
</feature>
<evidence type="ECO:0000256" key="3">
    <source>
        <dbReference type="ARBA" id="ARBA00022989"/>
    </source>
</evidence>
<evidence type="ECO:0000313" key="6">
    <source>
        <dbReference type="EMBL" id="WIA08935.1"/>
    </source>
</evidence>
<dbReference type="Pfam" id="PF02535">
    <property type="entry name" value="Zip"/>
    <property type="match status" value="1"/>
</dbReference>
<keyword evidence="7" id="KW-1185">Reference proteome</keyword>
<feature type="transmembrane region" description="Helical" evidence="5">
    <location>
        <begin position="6"/>
        <end position="30"/>
    </location>
</feature>
<keyword evidence="2 5" id="KW-0812">Transmembrane</keyword>
<name>A0ABY8TIT8_TETOB</name>
<feature type="transmembrane region" description="Helical" evidence="5">
    <location>
        <begin position="37"/>
        <end position="59"/>
    </location>
</feature>
<feature type="transmembrane region" description="Helical" evidence="5">
    <location>
        <begin position="263"/>
        <end position="281"/>
    </location>
</feature>